<sequence>MFLNLINPPNKFIKFLGFVQDMVDTEKVLSLPSSIWQPIDNRWKLSKIVLIGEYIKYRTFNGANKALPVLASSLVNAGFNRVLQLDLERPDLTIDHVLHEVINADLIIFAGCLTTQWQEIDEHSQKIFTELKKYRRENVPILVGGYATKSIEDIARITPWITGFCDGEGEESIVEIAYAVAKGNFYRNMKHLPGLCFMNQDREFYRVAPNHSQHIKFHHSIAPRVDNFDDIDQNLGLIHIPQIHNMDIFKTKDGRQLKTAQMFTQRGCPWGCGFCNKSQENNHIVRLSETSLRQQLRQLKQRDYEAIYLDVDTFTAHTTAAKREAEILQQEGFMWGSNTRIDKIDYEQMRYLAEHNCVYMFFGVEHTLPEVSLANHKFNGSIQSQIKQAFDYPAKIKKAFQDMNKAGLPSSYFLILGLPKAKLNEDKTKIIGYEPTTLEDDLTAIRFGLEECHPDFLNFNVLRFMPGSFAADTPGDCNYSCVRPSGNKPITAGYFLQRAVQHYGYPQSPTHGVYRLCESVGRYQPISTAINPQRVYNTICYAMQLINAKIDAGGKATKLFIDRDLLALGLVSQDEQGRYAIAPLEDFARV</sequence>
<dbReference type="SFLD" id="SFLDS00029">
    <property type="entry name" value="Radical_SAM"/>
    <property type="match status" value="1"/>
</dbReference>
<keyword evidence="5" id="KW-0411">Iron-sulfur</keyword>
<keyword evidence="4" id="KW-0408">Iron</keyword>
<accession>A0ABR7ZHD0</accession>
<dbReference type="InterPro" id="IPR058240">
    <property type="entry name" value="rSAM_sf"/>
</dbReference>
<dbReference type="InterPro" id="IPR006638">
    <property type="entry name" value="Elp3/MiaA/NifB-like_rSAM"/>
</dbReference>
<dbReference type="PROSITE" id="PS51332">
    <property type="entry name" value="B12_BINDING"/>
    <property type="match status" value="1"/>
</dbReference>
<protein>
    <submittedName>
        <fullName evidence="7">B12-binding domain-containing radical SAM protein</fullName>
    </submittedName>
</protein>
<evidence type="ECO:0000256" key="4">
    <source>
        <dbReference type="ARBA" id="ARBA00023004"/>
    </source>
</evidence>
<dbReference type="EMBL" id="JACJQC010000008">
    <property type="protein sequence ID" value="MBD2171802.1"/>
    <property type="molecule type" value="Genomic_DNA"/>
</dbReference>
<dbReference type="InterPro" id="IPR006158">
    <property type="entry name" value="Cobalamin-bd"/>
</dbReference>
<evidence type="ECO:0000256" key="3">
    <source>
        <dbReference type="ARBA" id="ARBA00022723"/>
    </source>
</evidence>
<dbReference type="InterPro" id="IPR007197">
    <property type="entry name" value="rSAM"/>
</dbReference>
<dbReference type="SUPFAM" id="SSF102114">
    <property type="entry name" value="Radical SAM enzymes"/>
    <property type="match status" value="1"/>
</dbReference>
<feature type="domain" description="B12-binding" evidence="6">
    <location>
        <begin position="47"/>
        <end position="187"/>
    </location>
</feature>
<evidence type="ECO:0000259" key="6">
    <source>
        <dbReference type="PROSITE" id="PS51332"/>
    </source>
</evidence>
<reference evidence="7 8" key="1">
    <citation type="journal article" date="2020" name="ISME J.">
        <title>Comparative genomics reveals insights into cyanobacterial evolution and habitat adaptation.</title>
        <authorList>
            <person name="Chen M.Y."/>
            <person name="Teng W.K."/>
            <person name="Zhao L."/>
            <person name="Hu C.X."/>
            <person name="Zhou Y.K."/>
            <person name="Han B.P."/>
            <person name="Song L.R."/>
            <person name="Shu W.S."/>
        </authorList>
    </citation>
    <scope>NUCLEOTIDE SEQUENCE [LARGE SCALE GENOMIC DNA]</scope>
    <source>
        <strain evidence="7 8">FACHB-318</strain>
    </source>
</reference>
<dbReference type="SFLD" id="SFLDG01082">
    <property type="entry name" value="B12-binding_domain_containing"/>
    <property type="match status" value="1"/>
</dbReference>
<comment type="caution">
    <text evidence="7">The sequence shown here is derived from an EMBL/GenBank/DDBJ whole genome shotgun (WGS) entry which is preliminary data.</text>
</comment>
<dbReference type="SMART" id="SM00729">
    <property type="entry name" value="Elp3"/>
    <property type="match status" value="1"/>
</dbReference>
<dbReference type="InterPro" id="IPR051198">
    <property type="entry name" value="BchE-like"/>
</dbReference>
<organism evidence="7 8">
    <name type="scientific">Anabaena cylindrica FACHB-318</name>
    <dbReference type="NCBI Taxonomy" id="2692880"/>
    <lineage>
        <taxon>Bacteria</taxon>
        <taxon>Bacillati</taxon>
        <taxon>Cyanobacteriota</taxon>
        <taxon>Cyanophyceae</taxon>
        <taxon>Nostocales</taxon>
        <taxon>Nostocaceae</taxon>
        <taxon>Anabaena</taxon>
    </lineage>
</organism>
<evidence type="ECO:0000313" key="7">
    <source>
        <dbReference type="EMBL" id="MBD2171802.1"/>
    </source>
</evidence>
<comment type="cofactor">
    <cofactor evidence="1">
        <name>[4Fe-4S] cluster</name>
        <dbReference type="ChEBI" id="CHEBI:49883"/>
    </cofactor>
</comment>
<keyword evidence="3" id="KW-0479">Metal-binding</keyword>
<keyword evidence="2" id="KW-0949">S-adenosyl-L-methionine</keyword>
<gene>
    <name evidence="7" type="ORF">H6F81_11205</name>
</gene>
<name>A0ABR7ZHD0_ANACY</name>
<evidence type="ECO:0000313" key="8">
    <source>
        <dbReference type="Proteomes" id="UP000638897"/>
    </source>
</evidence>
<dbReference type="CDD" id="cd01335">
    <property type="entry name" value="Radical_SAM"/>
    <property type="match status" value="1"/>
</dbReference>
<dbReference type="Gene3D" id="3.40.50.280">
    <property type="entry name" value="Cobalamin-binding domain"/>
    <property type="match status" value="1"/>
</dbReference>
<keyword evidence="8" id="KW-1185">Reference proteome</keyword>
<evidence type="ECO:0000256" key="1">
    <source>
        <dbReference type="ARBA" id="ARBA00001966"/>
    </source>
</evidence>
<dbReference type="RefSeq" id="WP_010994207.1">
    <property type="nucleotide sequence ID" value="NZ_JACJQC010000008.1"/>
</dbReference>
<dbReference type="Pfam" id="PF04055">
    <property type="entry name" value="Radical_SAM"/>
    <property type="match status" value="1"/>
</dbReference>
<proteinExistence type="predicted"/>
<dbReference type="PANTHER" id="PTHR43409">
    <property type="entry name" value="ANAEROBIC MAGNESIUM-PROTOPORPHYRIN IX MONOMETHYL ESTER CYCLASE-RELATED"/>
    <property type="match status" value="1"/>
</dbReference>
<dbReference type="Proteomes" id="UP000638897">
    <property type="component" value="Unassembled WGS sequence"/>
</dbReference>
<evidence type="ECO:0000256" key="5">
    <source>
        <dbReference type="ARBA" id="ARBA00023014"/>
    </source>
</evidence>
<dbReference type="PANTHER" id="PTHR43409:SF16">
    <property type="entry name" value="SLR0320 PROTEIN"/>
    <property type="match status" value="1"/>
</dbReference>
<evidence type="ECO:0000256" key="2">
    <source>
        <dbReference type="ARBA" id="ARBA00022691"/>
    </source>
</evidence>